<reference evidence="1 2" key="1">
    <citation type="submission" date="2024-10" db="EMBL/GenBank/DDBJ databases">
        <authorList>
            <person name="Kim D."/>
        </authorList>
    </citation>
    <scope>NUCLEOTIDE SEQUENCE [LARGE SCALE GENOMIC DNA]</scope>
    <source>
        <strain evidence="1">Taebaek</strain>
    </source>
</reference>
<evidence type="ECO:0000313" key="1">
    <source>
        <dbReference type="EMBL" id="KAL3093456.1"/>
    </source>
</evidence>
<protein>
    <recommendedName>
        <fullName evidence="3">HTH psq-type domain-containing protein</fullName>
    </recommendedName>
</protein>
<sequence length="420" mass="46673">MKFPQINGPECYAIFHQIALSLAIAETFSNSITGICTPGTFSWSSCLANEKNSVPVPRRTNRCRLKWEGGAFVFVDLCQNPGLFEQNGVSKGCDYQYDVYKLMKAVFRTKCCGALTGECWAFCGGHGHLTIGLSQRINVSAVASEHLPVECRRTSKFEAYRAISSFQLVAVEQVARLNVDQMAAFDKISQALLGGGEHKLFFLEGAGGCGIQNANNDHDDDAFEQFANSQITAEDNDNIDSPASLSSRKRRGYTIEEKIRILDCAKVSSIHAASRRFSLDRNTIRGWKKQEGALRKMHQLTKRKRLIGGGRKLTNAQFDEELSDWLTGNLKAPPMDIYLEWIASAWESIPKPLIEDSFLTCGITKEIDGRHDEKIHVFKKDGAIPNGLALLKQRRKEDAVIKGVEEIDLGEDESDASVDI</sequence>
<organism evidence="1 2">
    <name type="scientific">Heterodera schachtii</name>
    <name type="common">Sugarbeet cyst nematode worm</name>
    <name type="synonym">Tylenchus schachtii</name>
    <dbReference type="NCBI Taxonomy" id="97005"/>
    <lineage>
        <taxon>Eukaryota</taxon>
        <taxon>Metazoa</taxon>
        <taxon>Ecdysozoa</taxon>
        <taxon>Nematoda</taxon>
        <taxon>Chromadorea</taxon>
        <taxon>Rhabditida</taxon>
        <taxon>Tylenchina</taxon>
        <taxon>Tylenchomorpha</taxon>
        <taxon>Tylenchoidea</taxon>
        <taxon>Heteroderidae</taxon>
        <taxon>Heteroderinae</taxon>
        <taxon>Heterodera</taxon>
    </lineage>
</organism>
<accession>A0ABD2JS57</accession>
<gene>
    <name evidence="1" type="ORF">niasHS_004835</name>
</gene>
<dbReference type="EMBL" id="JBICCN010000110">
    <property type="protein sequence ID" value="KAL3093456.1"/>
    <property type="molecule type" value="Genomic_DNA"/>
</dbReference>
<dbReference type="AlphaFoldDB" id="A0ABD2JS57"/>
<evidence type="ECO:0000313" key="2">
    <source>
        <dbReference type="Proteomes" id="UP001620645"/>
    </source>
</evidence>
<proteinExistence type="predicted"/>
<name>A0ABD2JS57_HETSC</name>
<comment type="caution">
    <text evidence="1">The sequence shown here is derived from an EMBL/GenBank/DDBJ whole genome shotgun (WGS) entry which is preliminary data.</text>
</comment>
<keyword evidence="2" id="KW-1185">Reference proteome</keyword>
<dbReference type="Proteomes" id="UP001620645">
    <property type="component" value="Unassembled WGS sequence"/>
</dbReference>
<dbReference type="Gene3D" id="2.60.120.260">
    <property type="entry name" value="Galactose-binding domain-like"/>
    <property type="match status" value="1"/>
</dbReference>
<evidence type="ECO:0008006" key="3">
    <source>
        <dbReference type="Google" id="ProtNLM"/>
    </source>
</evidence>